<evidence type="ECO:0000256" key="1">
    <source>
        <dbReference type="ARBA" id="ARBA00023002"/>
    </source>
</evidence>
<dbReference type="GO" id="GO:0016620">
    <property type="term" value="F:oxidoreductase activity, acting on the aldehyde or oxo group of donors, NAD or NADP as acceptor"/>
    <property type="evidence" value="ECO:0007669"/>
    <property type="project" value="InterPro"/>
</dbReference>
<comment type="caution">
    <text evidence="3">The sequence shown here is derived from an EMBL/GenBank/DDBJ whole genome shotgun (WGS) entry which is preliminary data.</text>
</comment>
<organism evidence="3 4">
    <name type="scientific">Roseovarius gahaiensis</name>
    <dbReference type="NCBI Taxonomy" id="2716691"/>
    <lineage>
        <taxon>Bacteria</taxon>
        <taxon>Pseudomonadati</taxon>
        <taxon>Pseudomonadota</taxon>
        <taxon>Alphaproteobacteria</taxon>
        <taxon>Rhodobacterales</taxon>
        <taxon>Roseobacteraceae</taxon>
        <taxon>Roseovarius</taxon>
    </lineage>
</organism>
<reference evidence="3" key="1">
    <citation type="submission" date="2020-03" db="EMBL/GenBank/DDBJ databases">
        <title>Roseovarius gahaiensis sp. nov., isolated from Gahai Saline Lake, China.</title>
        <authorList>
            <person name="Sun X."/>
        </authorList>
    </citation>
    <scope>NUCLEOTIDE SEQUENCE</scope>
    <source>
        <strain evidence="3">GH877</strain>
    </source>
</reference>
<evidence type="ECO:0000313" key="4">
    <source>
        <dbReference type="Proteomes" id="UP000639775"/>
    </source>
</evidence>
<feature type="domain" description="Aldehyde dehydrogenase" evidence="2">
    <location>
        <begin position="49"/>
        <end position="477"/>
    </location>
</feature>
<dbReference type="RefSeq" id="WP_167192934.1">
    <property type="nucleotide sequence ID" value="NZ_JAAORB010000002.1"/>
</dbReference>
<dbReference type="InterPro" id="IPR016161">
    <property type="entry name" value="Ald_DH/histidinol_DH"/>
</dbReference>
<gene>
    <name evidence="3" type="ORF">HAT86_02125</name>
</gene>
<dbReference type="Pfam" id="PF00171">
    <property type="entry name" value="Aldedh"/>
    <property type="match status" value="2"/>
</dbReference>
<evidence type="ECO:0000313" key="3">
    <source>
        <dbReference type="EMBL" id="NHQ73260.1"/>
    </source>
</evidence>
<dbReference type="InterPro" id="IPR015590">
    <property type="entry name" value="Aldehyde_DH_dom"/>
</dbReference>
<protein>
    <submittedName>
        <fullName evidence="3">Aldehyde dehydrogenase family protein</fullName>
    </submittedName>
</protein>
<name>A0A967B8H9_9RHOB</name>
<dbReference type="EMBL" id="JAAORB010000002">
    <property type="protein sequence ID" value="NHQ73260.1"/>
    <property type="molecule type" value="Genomic_DNA"/>
</dbReference>
<dbReference type="SUPFAM" id="SSF53720">
    <property type="entry name" value="ALDH-like"/>
    <property type="match status" value="2"/>
</dbReference>
<keyword evidence="1" id="KW-0560">Oxidoreductase</keyword>
<sequence length="722" mass="75803">MTEHQSDPVLRYGPAPESAADALAWLVDQGDRFGQFIGGTFTPPGDGPDSRNPATGEVLATLTQARQSDVDAALAAAHKAQDAWADLGGMGRARHLRATARTVQDNARLLSVMEVLDSGQPLRRVRDVTLPLVQRQFEYHAGLAHAMPRMFPDRTAQGICALIIGDTAPLATLAARLAPALAAGNTVVVKPCDKTTLSALLLADLCHAAGLPSGVINIITGDARVGDMLAQHEGVDMVAFEGPTDAGRSIRQLTAGHGKTVTLELDDTPPILVFDDADLDSAIEGIVDGMTRDGGIGRARLLIQESAARQTLEALRIRITRLRVGNPLDANTDIGALTDPAWRDHLAALVQRAGGQVFAPDMDLPDTGAFYPPTLISGLSPADPAMQAAFPGPVVVSDTFRTQAEAVQMANATGCGRTAMIWTEDISRALTVAPQLMASLVTLNGTTVMDPKLPVDSLRDSGTGVIGGCAGLMAYTRRTGPRDHHPGRDAQDTPARIALPTSLDAAIKAAHGAVGWRRLDGTARAQALNQVAEALLQHQTDLTQHVSAQEVQASADQIFTFAALAETRHAPPAPSRTLTLHDPLGVIGMLYSKDAKPLLSLMTALGAVLASGNCTVVALSKRGPDLCKPVARVLGEAGLPAGAVALMHADLDDLATPIAGHMGIDAIWNLSSPDLTGRIEHASAGNFKRVFTAYGPCDAEHCIQDMLTAASRIKSVHLPDLP</sequence>
<accession>A0A967B8H9</accession>
<dbReference type="Gene3D" id="3.40.309.10">
    <property type="entry name" value="Aldehyde Dehydrogenase, Chain A, domain 2"/>
    <property type="match status" value="1"/>
</dbReference>
<keyword evidence="4" id="KW-1185">Reference proteome</keyword>
<dbReference type="AlphaFoldDB" id="A0A967B8H9"/>
<dbReference type="InterPro" id="IPR016163">
    <property type="entry name" value="Ald_DH_C"/>
</dbReference>
<dbReference type="PANTHER" id="PTHR11699">
    <property type="entry name" value="ALDEHYDE DEHYDROGENASE-RELATED"/>
    <property type="match status" value="1"/>
</dbReference>
<dbReference type="Gene3D" id="3.40.605.10">
    <property type="entry name" value="Aldehyde Dehydrogenase, Chain A, domain 1"/>
    <property type="match status" value="2"/>
</dbReference>
<dbReference type="Proteomes" id="UP000639775">
    <property type="component" value="Unassembled WGS sequence"/>
</dbReference>
<dbReference type="InterPro" id="IPR016162">
    <property type="entry name" value="Ald_DH_N"/>
</dbReference>
<evidence type="ECO:0000259" key="2">
    <source>
        <dbReference type="Pfam" id="PF00171"/>
    </source>
</evidence>
<feature type="domain" description="Aldehyde dehydrogenase" evidence="2">
    <location>
        <begin position="502"/>
        <end position="695"/>
    </location>
</feature>
<proteinExistence type="predicted"/>